<dbReference type="Proteomes" id="UP000237105">
    <property type="component" value="Unassembled WGS sequence"/>
</dbReference>
<reference evidence="2" key="1">
    <citation type="submission" date="2016-06" db="EMBL/GenBank/DDBJ databases">
        <title>Parallel loss of symbiosis genes in relatives of nitrogen-fixing non-legume Parasponia.</title>
        <authorList>
            <person name="Van Velzen R."/>
            <person name="Holmer R."/>
            <person name="Bu F."/>
            <person name="Rutten L."/>
            <person name="Van Zeijl A."/>
            <person name="Liu W."/>
            <person name="Santuari L."/>
            <person name="Cao Q."/>
            <person name="Sharma T."/>
            <person name="Shen D."/>
            <person name="Roswanjaya Y."/>
            <person name="Wardhani T."/>
            <person name="Kalhor M.S."/>
            <person name="Jansen J."/>
            <person name="Van den Hoogen J."/>
            <person name="Gungor B."/>
            <person name="Hartog M."/>
            <person name="Hontelez J."/>
            <person name="Verver J."/>
            <person name="Yang W.-C."/>
            <person name="Schijlen E."/>
            <person name="Repin R."/>
            <person name="Schilthuizen M."/>
            <person name="Schranz E."/>
            <person name="Heidstra R."/>
            <person name="Miyata K."/>
            <person name="Fedorova E."/>
            <person name="Kohlen W."/>
            <person name="Bisseling T."/>
            <person name="Smit S."/>
            <person name="Geurts R."/>
        </authorList>
    </citation>
    <scope>NUCLEOTIDE SEQUENCE [LARGE SCALE GENOMIC DNA]</scope>
    <source>
        <strain evidence="2">cv. WU1-14</strain>
    </source>
</reference>
<dbReference type="AlphaFoldDB" id="A0A2P5AG53"/>
<name>A0A2P5AG53_PARAD</name>
<dbReference type="OrthoDB" id="10306957at2759"/>
<protein>
    <submittedName>
        <fullName evidence="1">Uncharacterized protein</fullName>
    </submittedName>
</protein>
<keyword evidence="2" id="KW-1185">Reference proteome</keyword>
<organism evidence="1 2">
    <name type="scientific">Parasponia andersonii</name>
    <name type="common">Sponia andersonii</name>
    <dbReference type="NCBI Taxonomy" id="3476"/>
    <lineage>
        <taxon>Eukaryota</taxon>
        <taxon>Viridiplantae</taxon>
        <taxon>Streptophyta</taxon>
        <taxon>Embryophyta</taxon>
        <taxon>Tracheophyta</taxon>
        <taxon>Spermatophyta</taxon>
        <taxon>Magnoliopsida</taxon>
        <taxon>eudicotyledons</taxon>
        <taxon>Gunneridae</taxon>
        <taxon>Pentapetalae</taxon>
        <taxon>rosids</taxon>
        <taxon>fabids</taxon>
        <taxon>Rosales</taxon>
        <taxon>Cannabaceae</taxon>
        <taxon>Parasponia</taxon>
    </lineage>
</organism>
<accession>A0A2P5AG53</accession>
<dbReference type="EMBL" id="JXTB01000609">
    <property type="protein sequence ID" value="PON35527.1"/>
    <property type="molecule type" value="Genomic_DNA"/>
</dbReference>
<evidence type="ECO:0000313" key="1">
    <source>
        <dbReference type="EMBL" id="PON35527.1"/>
    </source>
</evidence>
<gene>
    <name evidence="1" type="ORF">PanWU01x14_335550</name>
</gene>
<evidence type="ECO:0000313" key="2">
    <source>
        <dbReference type="Proteomes" id="UP000237105"/>
    </source>
</evidence>
<sequence length="76" mass="8737">MGPVGFDMLGQSFVEAGICLRCIKELESTWSCFEKLQVRLHYLESSDDVKPVLWSISPDSTYNEWMLLRGQHPAFL</sequence>
<proteinExistence type="predicted"/>
<comment type="caution">
    <text evidence="1">The sequence shown here is derived from an EMBL/GenBank/DDBJ whole genome shotgun (WGS) entry which is preliminary data.</text>
</comment>